<dbReference type="GO" id="GO:0005737">
    <property type="term" value="C:cytoplasm"/>
    <property type="evidence" value="ECO:0007669"/>
    <property type="project" value="UniProtKB-SubCell"/>
</dbReference>
<dbReference type="SUPFAM" id="SSF53335">
    <property type="entry name" value="S-adenosyl-L-methionine-dependent methyltransferases"/>
    <property type="match status" value="1"/>
</dbReference>
<keyword evidence="7 10" id="KW-0274">FAD</keyword>
<evidence type="ECO:0000256" key="7">
    <source>
        <dbReference type="ARBA" id="ARBA00022827"/>
    </source>
</evidence>
<evidence type="ECO:0000256" key="10">
    <source>
        <dbReference type="HAMAP-Rule" id="MF_01102"/>
    </source>
</evidence>
<dbReference type="Gene3D" id="3.50.50.60">
    <property type="entry name" value="FAD/NAD(P)-binding domain"/>
    <property type="match status" value="1"/>
</dbReference>
<evidence type="ECO:0000256" key="3">
    <source>
        <dbReference type="ARBA" id="ARBA00022630"/>
    </source>
</evidence>
<dbReference type="GO" id="GO:0016645">
    <property type="term" value="F:oxidoreductase activity, acting on the CH-NH group of donors"/>
    <property type="evidence" value="ECO:0007669"/>
    <property type="project" value="InterPro"/>
</dbReference>
<dbReference type="FunFam" id="3.40.50.150:FF:000107">
    <property type="entry name" value="tRNA 5-methylaminomethyl-2-thiouridine biosynthesis bifunctional protein MnmC"/>
    <property type="match status" value="1"/>
</dbReference>
<dbReference type="InterPro" id="IPR006076">
    <property type="entry name" value="FAD-dep_OxRdtase"/>
</dbReference>
<dbReference type="InterPro" id="IPR017610">
    <property type="entry name" value="tRNA_S-uridine_synth_MnmC_C"/>
</dbReference>
<dbReference type="InterPro" id="IPR036188">
    <property type="entry name" value="FAD/NAD-bd_sf"/>
</dbReference>
<dbReference type="Proteomes" id="UP000268615">
    <property type="component" value="Unassembled WGS sequence"/>
</dbReference>
<sequence length="700" mass="77372">MYAEQVRSAKLAGNLHRCAHIVTIPARPARRVTYVKHSPIQSANLDFNEEGTPVSREFDDVYFSNDNGLEETRYVFLGGNHLKERFATHPRSLFVVAESGFGTGLNFLTLWQAFTEFCTKQPQAALQRLHFISFEKFPLTVKDLQAAHAHWPELDDFARQLQQQWPQPFAGCHRILLADGRVTLDLWFGDINELIPQLDDSLNNQVDAWFLDGFAPSKNPDMWTPQLFTAMAKLARPGGTLATFTCAGFVRRGLIEAGFTMTKTKGFGRKREMLTGFMENTLETPARTPWFARPAASGQEVAIVGGGVASALLALALLRRGWQVTLYCEDSAPALGASGNRQGALYPLLNTHDASLTNFFSAAFTFARRLYDSLPVEFDHLWCGVTQLGWDEKSQHKIEQMLSLEFPELLAHAVDAETAAKLCGLQTGHGGATYPLGGWLCPAQLTAGALALAAQMGLKTHYQHHVEELIQTPEGWQLTFAAQAAKRHTAVVLANGFKISKFAQTQNLPFSAVGGQVSHIPSGPSLSQLRQVLCYDGYLTPQNPNNQQHCIGASYHRGVEEMRYNDEDQQHNRQRLLNCLPDAGWPQEVDISAGEARCGVRCATRDHMPLIGSVPRYDATLEAYAKLVESRENAETAPVYPDLFMLAGLGSRGLCSAPLAAEILAAQMSNEPIPLDGETLAALNPNRFWVRKLLKGREVK</sequence>
<keyword evidence="14" id="KW-1185">Reference proteome</keyword>
<evidence type="ECO:0000256" key="6">
    <source>
        <dbReference type="ARBA" id="ARBA00022694"/>
    </source>
</evidence>
<evidence type="ECO:0000256" key="2">
    <source>
        <dbReference type="ARBA" id="ARBA00022603"/>
    </source>
</evidence>
<reference evidence="13 14" key="1">
    <citation type="submission" date="2018-11" db="EMBL/GenBank/DDBJ databases">
        <title>Draft genome sequence of Buttiauxella warmboldiae CCUG 35512.</title>
        <authorList>
            <person name="Salva-Serra F."/>
            <person name="Marathe N."/>
            <person name="Moore E."/>
            <person name="Svensson L."/>
            <person name="Engstrom-Jakobsson H."/>
        </authorList>
    </citation>
    <scope>NUCLEOTIDE SEQUENCE [LARGE SCALE GENOMIC DNA]</scope>
    <source>
        <strain evidence="13 14">CCUG 35512</strain>
    </source>
</reference>
<keyword evidence="4 10" id="KW-0808">Transferase</keyword>
<dbReference type="Gene3D" id="3.40.50.150">
    <property type="entry name" value="Vaccinia Virus protein VP39"/>
    <property type="match status" value="1"/>
</dbReference>
<dbReference type="InterPro" id="IPR008471">
    <property type="entry name" value="MnmC-like_methylTransf"/>
</dbReference>
<dbReference type="InterPro" id="IPR023032">
    <property type="entry name" value="tRNA_MAMT_biosynth_bifunc_MnmC"/>
</dbReference>
<dbReference type="InterPro" id="IPR047785">
    <property type="entry name" value="tRNA_MNMC2"/>
</dbReference>
<dbReference type="NCBIfam" id="NF002484">
    <property type="entry name" value="PRK01747.1-5"/>
    <property type="match status" value="1"/>
</dbReference>
<evidence type="ECO:0000259" key="12">
    <source>
        <dbReference type="Pfam" id="PF05430"/>
    </source>
</evidence>
<evidence type="ECO:0000256" key="9">
    <source>
        <dbReference type="ARBA" id="ARBA00023268"/>
    </source>
</evidence>
<feature type="domain" description="MnmC-like methyltransferase" evidence="12">
    <location>
        <begin position="152"/>
        <end position="278"/>
    </location>
</feature>
<protein>
    <recommendedName>
        <fullName evidence="10">tRNA 5-methylaminomethyl-2-thiouridine biosynthesis bifunctional protein MnmC</fullName>
        <shortName evidence="10">tRNA mnm(5)s(2)U biosynthesis bifunctional protein</shortName>
    </recommendedName>
    <domain>
        <recommendedName>
            <fullName evidence="10">tRNA (mnm(5)s(2)U34)-methyltransferase</fullName>
            <ecNumber evidence="10">2.1.1.61</ecNumber>
        </recommendedName>
    </domain>
    <domain>
        <recommendedName>
            <fullName evidence="10">FAD-dependent cmnm(5)s(2)U34 oxidoreductase</fullName>
            <ecNumber evidence="10">1.5.-.-</ecNumber>
        </recommendedName>
    </domain>
</protein>
<keyword evidence="6 10" id="KW-0819">tRNA processing</keyword>
<dbReference type="Pfam" id="PF05430">
    <property type="entry name" value="Methyltransf_30"/>
    <property type="match status" value="1"/>
</dbReference>
<dbReference type="EMBL" id="RPOH01000018">
    <property type="protein sequence ID" value="RPH29549.1"/>
    <property type="molecule type" value="Genomic_DNA"/>
</dbReference>
<dbReference type="HAMAP" id="MF_01102">
    <property type="entry name" value="MnmC"/>
    <property type="match status" value="1"/>
</dbReference>
<dbReference type="GO" id="GO:0002098">
    <property type="term" value="P:tRNA wobble uridine modification"/>
    <property type="evidence" value="ECO:0007669"/>
    <property type="project" value="TreeGrafter"/>
</dbReference>
<accession>A0A3N5E3F3</accession>
<comment type="caution">
    <text evidence="13">The sequence shown here is derived from an EMBL/GenBank/DDBJ whole genome shotgun (WGS) entry which is preliminary data.</text>
</comment>
<evidence type="ECO:0000259" key="11">
    <source>
        <dbReference type="Pfam" id="PF01266"/>
    </source>
</evidence>
<dbReference type="OrthoDB" id="9786494at2"/>
<dbReference type="InterPro" id="IPR029063">
    <property type="entry name" value="SAM-dependent_MTases_sf"/>
</dbReference>
<keyword evidence="8 10" id="KW-0560">Oxidoreductase</keyword>
<gene>
    <name evidence="10 13" type="primary">mnmC</name>
    <name evidence="13" type="ORF">EHN07_05665</name>
</gene>
<dbReference type="NCBIfam" id="NF002481">
    <property type="entry name" value="PRK01747.1-2"/>
    <property type="match status" value="1"/>
</dbReference>
<keyword evidence="5 10" id="KW-0949">S-adenosyl-L-methionine</keyword>
<dbReference type="SUPFAM" id="SSF51905">
    <property type="entry name" value="FAD/NAD(P)-binding domain"/>
    <property type="match status" value="1"/>
</dbReference>
<evidence type="ECO:0000313" key="13">
    <source>
        <dbReference type="EMBL" id="RPH29549.1"/>
    </source>
</evidence>
<evidence type="ECO:0000256" key="5">
    <source>
        <dbReference type="ARBA" id="ARBA00022691"/>
    </source>
</evidence>
<feature type="region of interest" description="FAD-dependent cmnm(5)s(2)U34 oxidoreductase" evidence="10">
    <location>
        <begin position="304"/>
        <end position="700"/>
    </location>
</feature>
<dbReference type="PANTHER" id="PTHR13847:SF283">
    <property type="entry name" value="TRNA 5-METHYLAMINOMETHYL-2-THIOURIDINE BIOSYNTHESIS BIFUNCTIONAL PROTEIN MNMC"/>
    <property type="match status" value="1"/>
</dbReference>
<organism evidence="13 14">
    <name type="scientific">Buttiauxella warmboldiae</name>
    <dbReference type="NCBI Taxonomy" id="82993"/>
    <lineage>
        <taxon>Bacteria</taxon>
        <taxon>Pseudomonadati</taxon>
        <taxon>Pseudomonadota</taxon>
        <taxon>Gammaproteobacteria</taxon>
        <taxon>Enterobacterales</taxon>
        <taxon>Enterobacteriaceae</taxon>
        <taxon>Buttiauxella</taxon>
    </lineage>
</organism>
<comment type="catalytic activity">
    <reaction evidence="10">
        <text>5-aminomethyl-2-thiouridine(34) in tRNA + S-adenosyl-L-methionine = 5-methylaminomethyl-2-thiouridine(34) in tRNA + S-adenosyl-L-homocysteine + H(+)</text>
        <dbReference type="Rhea" id="RHEA:19569"/>
        <dbReference type="Rhea" id="RHEA-COMP:10195"/>
        <dbReference type="Rhea" id="RHEA-COMP:10197"/>
        <dbReference type="ChEBI" id="CHEBI:15378"/>
        <dbReference type="ChEBI" id="CHEBI:57856"/>
        <dbReference type="ChEBI" id="CHEBI:59789"/>
        <dbReference type="ChEBI" id="CHEBI:74454"/>
        <dbReference type="ChEBI" id="CHEBI:74455"/>
        <dbReference type="EC" id="2.1.1.61"/>
    </reaction>
</comment>
<comment type="similarity">
    <text evidence="10">In the N-terminal section; belongs to the methyltransferase superfamily. tRNA (mnm(5)s(2)U34)-methyltransferase family.</text>
</comment>
<proteinExistence type="inferred from homology"/>
<keyword evidence="9 10" id="KW-0511">Multifunctional enzyme</keyword>
<dbReference type="NCBIfam" id="NF002482">
    <property type="entry name" value="PRK01747.1-3"/>
    <property type="match status" value="1"/>
</dbReference>
<keyword evidence="2 10" id="KW-0489">Methyltransferase</keyword>
<comment type="cofactor">
    <cofactor evidence="10">
        <name>FAD</name>
        <dbReference type="ChEBI" id="CHEBI:57692"/>
    </cofactor>
</comment>
<comment type="similarity">
    <text evidence="10">In the C-terminal section; belongs to the DAO family.</text>
</comment>
<dbReference type="PANTHER" id="PTHR13847">
    <property type="entry name" value="SARCOSINE DEHYDROGENASE-RELATED"/>
    <property type="match status" value="1"/>
</dbReference>
<dbReference type="AlphaFoldDB" id="A0A3N5E3F3"/>
<evidence type="ECO:0000313" key="14">
    <source>
        <dbReference type="Proteomes" id="UP000268615"/>
    </source>
</evidence>
<feature type="domain" description="FAD dependent oxidoreductase" evidence="11">
    <location>
        <begin position="301"/>
        <end position="666"/>
    </location>
</feature>
<evidence type="ECO:0000256" key="8">
    <source>
        <dbReference type="ARBA" id="ARBA00023002"/>
    </source>
</evidence>
<dbReference type="Pfam" id="PF01266">
    <property type="entry name" value="DAO"/>
    <property type="match status" value="1"/>
</dbReference>
<evidence type="ECO:0000256" key="4">
    <source>
        <dbReference type="ARBA" id="ARBA00022679"/>
    </source>
</evidence>
<dbReference type="EC" id="2.1.1.61" evidence="10"/>
<dbReference type="GO" id="GO:0004808">
    <property type="term" value="F:tRNA (5-methylaminomethyl-2-thiouridylate)(34)-methyltransferase activity"/>
    <property type="evidence" value="ECO:0007669"/>
    <property type="project" value="UniProtKB-EC"/>
</dbReference>
<dbReference type="NCBIfam" id="NF002480">
    <property type="entry name" value="PRK01747.1-1"/>
    <property type="match status" value="1"/>
</dbReference>
<evidence type="ECO:0000256" key="1">
    <source>
        <dbReference type="ARBA" id="ARBA00022490"/>
    </source>
</evidence>
<dbReference type="NCBIfam" id="TIGR03197">
    <property type="entry name" value="MnmC_Cterm"/>
    <property type="match status" value="1"/>
</dbReference>
<keyword evidence="1 10" id="KW-0963">Cytoplasm</keyword>
<keyword evidence="3 10" id="KW-0285">Flavoprotein</keyword>
<dbReference type="Gene3D" id="3.30.9.10">
    <property type="entry name" value="D-Amino Acid Oxidase, subunit A, domain 2"/>
    <property type="match status" value="1"/>
</dbReference>
<dbReference type="GO" id="GO:0032259">
    <property type="term" value="P:methylation"/>
    <property type="evidence" value="ECO:0007669"/>
    <property type="project" value="UniProtKB-KW"/>
</dbReference>
<name>A0A3N5E3F3_9ENTR</name>
<dbReference type="GO" id="GO:0050660">
    <property type="term" value="F:flavin adenine dinucleotide binding"/>
    <property type="evidence" value="ECO:0007669"/>
    <property type="project" value="UniProtKB-UniRule"/>
</dbReference>
<comment type="subcellular location">
    <subcellularLocation>
        <location evidence="10">Cytoplasm</location>
    </subcellularLocation>
</comment>
<comment type="function">
    <text evidence="10">Catalyzes the last two steps in the biosynthesis of 5-methylaminomethyl-2-thiouridine (mnm(5)s(2)U) at the wobble position (U34) in tRNA. Catalyzes the FAD-dependent demodification of cmnm(5)s(2)U34 to nm(5)s(2)U34, followed by the transfer of a methyl group from S-adenosyl-L-methionine to nm(5)s(2)U34, to form mnm(5)s(2)U34.</text>
</comment>
<feature type="region of interest" description="tRNA (mnm(5)s(2)U34)-methyltransferase" evidence="10">
    <location>
        <begin position="1"/>
        <end position="279"/>
    </location>
</feature>
<dbReference type="NCBIfam" id="NF033855">
    <property type="entry name" value="tRNA_MNMC2"/>
    <property type="match status" value="1"/>
</dbReference>
<dbReference type="EC" id="1.5.-.-" evidence="10"/>